<feature type="chain" id="PRO_5044811695" evidence="1">
    <location>
        <begin position="26"/>
        <end position="105"/>
    </location>
</feature>
<feature type="signal peptide" evidence="1">
    <location>
        <begin position="1"/>
        <end position="25"/>
    </location>
</feature>
<reference evidence="2 3" key="1">
    <citation type="submission" date="2019-02" db="EMBL/GenBank/DDBJ databases">
        <title>Hansschlegelia quercus sp. nov., a novel methylotrophic bacterium from buds of oak (Quercus robur L.).</title>
        <authorList>
            <person name="Agafonova N.V."/>
            <person name="Kaparullina E.N."/>
            <person name="Grouzdev D.S."/>
            <person name="Doronina N.V."/>
        </authorList>
    </citation>
    <scope>NUCLEOTIDE SEQUENCE [LARGE SCALE GENOMIC DNA]</scope>
    <source>
        <strain evidence="2 3">Dub</strain>
    </source>
</reference>
<evidence type="ECO:0000313" key="2">
    <source>
        <dbReference type="EMBL" id="TBN53787.1"/>
    </source>
</evidence>
<organism evidence="2 3">
    <name type="scientific">Hansschlegelia quercus</name>
    <dbReference type="NCBI Taxonomy" id="2528245"/>
    <lineage>
        <taxon>Bacteria</taxon>
        <taxon>Pseudomonadati</taxon>
        <taxon>Pseudomonadota</taxon>
        <taxon>Alphaproteobacteria</taxon>
        <taxon>Hyphomicrobiales</taxon>
        <taxon>Methylopilaceae</taxon>
        <taxon>Hansschlegelia</taxon>
    </lineage>
</organism>
<evidence type="ECO:0000256" key="1">
    <source>
        <dbReference type="SAM" id="SignalP"/>
    </source>
</evidence>
<proteinExistence type="predicted"/>
<evidence type="ECO:0000313" key="3">
    <source>
        <dbReference type="Proteomes" id="UP000291613"/>
    </source>
</evidence>
<gene>
    <name evidence="2" type="ORF">EYR15_08285</name>
</gene>
<dbReference type="RefSeq" id="WP_131002924.1">
    <property type="nucleotide sequence ID" value="NZ_JBHSZR010000003.1"/>
</dbReference>
<keyword evidence="3" id="KW-1185">Reference proteome</keyword>
<dbReference type="Proteomes" id="UP000291613">
    <property type="component" value="Unassembled WGS sequence"/>
</dbReference>
<protein>
    <submittedName>
        <fullName evidence="2">Uncharacterized protein</fullName>
    </submittedName>
</protein>
<dbReference type="AlphaFoldDB" id="A0A4Q9GQ60"/>
<comment type="caution">
    <text evidence="2">The sequence shown here is derived from an EMBL/GenBank/DDBJ whole genome shotgun (WGS) entry which is preliminary data.</text>
</comment>
<name>A0A4Q9GQ60_9HYPH</name>
<sequence>MKLFALGLAAATSVAAALAATPASAGGVYIGVDDGYGYYHRPPPPPIYRPRPYYAAPRPVYYDAPPRRSYYVDERPARRCKIRVERDWGRYGPVTKRVEVCDDRW</sequence>
<keyword evidence="1" id="KW-0732">Signal</keyword>
<accession>A0A4Q9GQ60</accession>
<dbReference type="EMBL" id="SIUB01000003">
    <property type="protein sequence ID" value="TBN53787.1"/>
    <property type="molecule type" value="Genomic_DNA"/>
</dbReference>